<comment type="caution">
    <text evidence="3">The sequence shown here is derived from an EMBL/GenBank/DDBJ whole genome shotgun (WGS) entry which is preliminary data.</text>
</comment>
<feature type="domain" description="Glycosyltransferase subfamily 4-like N-terminal" evidence="2">
    <location>
        <begin position="19"/>
        <end position="154"/>
    </location>
</feature>
<dbReference type="InterPro" id="IPR028098">
    <property type="entry name" value="Glyco_trans_4-like_N"/>
</dbReference>
<organism evidence="3 4">
    <name type="scientific">Phocaeicola faecium</name>
    <dbReference type="NCBI Taxonomy" id="2762213"/>
    <lineage>
        <taxon>Bacteria</taxon>
        <taxon>Pseudomonadati</taxon>
        <taxon>Bacteroidota</taxon>
        <taxon>Bacteroidia</taxon>
        <taxon>Bacteroidales</taxon>
        <taxon>Bacteroidaceae</taxon>
        <taxon>Phocaeicola</taxon>
    </lineage>
</organism>
<evidence type="ECO:0000313" key="3">
    <source>
        <dbReference type="EMBL" id="MBD8001311.1"/>
    </source>
</evidence>
<dbReference type="Proteomes" id="UP000616346">
    <property type="component" value="Unassembled WGS sequence"/>
</dbReference>
<evidence type="ECO:0000313" key="4">
    <source>
        <dbReference type="Proteomes" id="UP000616346"/>
    </source>
</evidence>
<reference evidence="3 4" key="1">
    <citation type="submission" date="2020-08" db="EMBL/GenBank/DDBJ databases">
        <title>A Genomic Blueprint of the Chicken Gut Microbiome.</title>
        <authorList>
            <person name="Gilroy R."/>
            <person name="Ravi A."/>
            <person name="Getino M."/>
            <person name="Pursley I."/>
            <person name="Horton D.L."/>
            <person name="Alikhan N.-F."/>
            <person name="Baker D."/>
            <person name="Gharbi K."/>
            <person name="Hall N."/>
            <person name="Watson M."/>
            <person name="Adriaenssens E.M."/>
            <person name="Foster-Nyarko E."/>
            <person name="Jarju S."/>
            <person name="Secka A."/>
            <person name="Antonio M."/>
            <person name="Oren A."/>
            <person name="Chaudhuri R."/>
            <person name="La Ragione R.M."/>
            <person name="Hildebrand F."/>
            <person name="Pallen M.J."/>
        </authorList>
    </citation>
    <scope>NUCLEOTIDE SEQUENCE [LARGE SCALE GENOMIC DNA]</scope>
    <source>
        <strain evidence="3 4">Sa1YUN3</strain>
    </source>
</reference>
<accession>A0ABR8VAA2</accession>
<keyword evidence="4" id="KW-1185">Reference proteome</keyword>
<dbReference type="PANTHER" id="PTHR12526">
    <property type="entry name" value="GLYCOSYLTRANSFERASE"/>
    <property type="match status" value="1"/>
</dbReference>
<dbReference type="RefSeq" id="WP_191709606.1">
    <property type="nucleotide sequence ID" value="NZ_JACSPQ010000001.1"/>
</dbReference>
<dbReference type="SUPFAM" id="SSF53756">
    <property type="entry name" value="UDP-Glycosyltransferase/glycogen phosphorylase"/>
    <property type="match status" value="1"/>
</dbReference>
<name>A0ABR8VAA2_9BACT</name>
<dbReference type="Gene3D" id="3.40.50.2000">
    <property type="entry name" value="Glycogen Phosphorylase B"/>
    <property type="match status" value="2"/>
</dbReference>
<sequence>MKIAYIVPKLANKAPIMIVQELVKQMTKHNHHCTVYYFDEGGTLEFPCETIHIPSFYAKIQFKQYDVVHTHGFRPDLYIYYHKPPKDNTLYISTIHSYILPDLSSQYNKFIAHTVGRIWLHCLKRQDKIVTLSKNATHYYQKWFSPKKLYWVYNTREITDLSPLPDTKIKNLSDFKKDSLLIGVNAMLSPIKGIDQLIKCLPYIPDYKLYIIGDGNIKSQLIQLSHDLGVADRCYFAGYQENAYKYLPYYDIYAMPSRNEGFSLAVLEAAIFKKNIICSDIPIFRELYSEKEVSFFEVDNLESLIKSIKEISTSNNKGVQVYQKYISSYSPEHFYTNYLKIYQNL</sequence>
<protein>
    <submittedName>
        <fullName evidence="3">Glycosyltransferase</fullName>
    </submittedName>
</protein>
<gene>
    <name evidence="3" type="ORF">H9626_03645</name>
</gene>
<dbReference type="Pfam" id="PF13439">
    <property type="entry name" value="Glyco_transf_4"/>
    <property type="match status" value="1"/>
</dbReference>
<proteinExistence type="predicted"/>
<feature type="domain" description="Glycosyl transferase family 1" evidence="1">
    <location>
        <begin position="170"/>
        <end position="317"/>
    </location>
</feature>
<dbReference type="Pfam" id="PF00534">
    <property type="entry name" value="Glycos_transf_1"/>
    <property type="match status" value="1"/>
</dbReference>
<dbReference type="EMBL" id="JACSPQ010000001">
    <property type="protein sequence ID" value="MBD8001311.1"/>
    <property type="molecule type" value="Genomic_DNA"/>
</dbReference>
<evidence type="ECO:0000259" key="1">
    <source>
        <dbReference type="Pfam" id="PF00534"/>
    </source>
</evidence>
<dbReference type="InterPro" id="IPR001296">
    <property type="entry name" value="Glyco_trans_1"/>
</dbReference>
<evidence type="ECO:0000259" key="2">
    <source>
        <dbReference type="Pfam" id="PF13439"/>
    </source>
</evidence>